<protein>
    <recommendedName>
        <fullName evidence="3">SCP domain-containing protein</fullName>
    </recommendedName>
</protein>
<gene>
    <name evidence="4" type="ORF">FIBRA_00573</name>
</gene>
<dbReference type="HOGENOM" id="CLU_794610_0_0_1"/>
<dbReference type="GeneID" id="24093483"/>
<dbReference type="InterPro" id="IPR035940">
    <property type="entry name" value="CAP_sf"/>
</dbReference>
<feature type="chain" id="PRO_5003778654" description="SCP domain-containing protein" evidence="2">
    <location>
        <begin position="17"/>
        <end position="349"/>
    </location>
</feature>
<keyword evidence="2" id="KW-0732">Signal</keyword>
<feature type="compositionally biased region" description="Polar residues" evidence="1">
    <location>
        <begin position="96"/>
        <end position="109"/>
    </location>
</feature>
<dbReference type="EMBL" id="HE796891">
    <property type="protein sequence ID" value="CCL98572.1"/>
    <property type="molecule type" value="Genomic_DNA"/>
</dbReference>
<dbReference type="Proteomes" id="UP000006352">
    <property type="component" value="Unassembled WGS sequence"/>
</dbReference>
<dbReference type="PRINTS" id="PR00837">
    <property type="entry name" value="V5TPXLIKE"/>
</dbReference>
<sequence>MLFNILIVALLALASGAAPTPAVPQVEGERSALQGASSISIPVASPLPLVPSSSPFNGSEIGSELPSGQSGSPTANTESNNSTFTVPTVPTPPILGQSSGSLTTAPTNLSNPISPSPSVPPPSFSPFSSESASIRASSPLGTAAGTSFGAGTSSVPSTTSNSTVARSIPSTSDFTSSSSPSSESSPNSVTSSSNTASAPAPATTSNTTEAQEYLNTHNNWRQFYDTDALTWGDDLQQAAQAYADSCVFANPAPSTLGVSAGANLAAGTGLFAPYQAVDEFMTDLSQYNPQDPSYLHSTQVLWKNTTQLGCANAQCSNILDEPATYHVCLYHPAGNIVGQAQFNVQVGDT</sequence>
<evidence type="ECO:0000259" key="3">
    <source>
        <dbReference type="SMART" id="SM00198"/>
    </source>
</evidence>
<dbReference type="InterPro" id="IPR001283">
    <property type="entry name" value="CRISP-related"/>
</dbReference>
<proteinExistence type="predicted"/>
<feature type="compositionally biased region" description="Polar residues" evidence="1">
    <location>
        <begin position="66"/>
        <end position="82"/>
    </location>
</feature>
<dbReference type="Pfam" id="PF00188">
    <property type="entry name" value="CAP"/>
    <property type="match status" value="1"/>
</dbReference>
<accession>J4HRU0</accession>
<dbReference type="RefSeq" id="XP_012177855.1">
    <property type="nucleotide sequence ID" value="XM_012322465.1"/>
</dbReference>
<evidence type="ECO:0000256" key="2">
    <source>
        <dbReference type="SAM" id="SignalP"/>
    </source>
</evidence>
<feature type="region of interest" description="Disordered" evidence="1">
    <location>
        <begin position="52"/>
        <end position="208"/>
    </location>
</feature>
<dbReference type="SMART" id="SM00198">
    <property type="entry name" value="SCP"/>
    <property type="match status" value="1"/>
</dbReference>
<dbReference type="OrthoDB" id="337038at2759"/>
<dbReference type="PANTHER" id="PTHR10334">
    <property type="entry name" value="CYSTEINE-RICH SECRETORY PROTEIN-RELATED"/>
    <property type="match status" value="1"/>
</dbReference>
<evidence type="ECO:0000313" key="5">
    <source>
        <dbReference type="Proteomes" id="UP000006352"/>
    </source>
</evidence>
<dbReference type="STRING" id="599839.J4HRU0"/>
<reference evidence="4 5" key="1">
    <citation type="journal article" date="2012" name="Appl. Environ. Microbiol.">
        <title>Short-read sequencing for genomic analysis of the brown rot fungus Fibroporia radiculosa.</title>
        <authorList>
            <person name="Tang J.D."/>
            <person name="Perkins A.D."/>
            <person name="Sonstegard T.S."/>
            <person name="Schroeder S.G."/>
            <person name="Burgess S.C."/>
            <person name="Diehl S.V."/>
        </authorList>
    </citation>
    <scope>NUCLEOTIDE SEQUENCE [LARGE SCALE GENOMIC DNA]</scope>
    <source>
        <strain evidence="4 5">TFFH 294</strain>
    </source>
</reference>
<name>J4HRU0_9APHY</name>
<keyword evidence="5" id="KW-1185">Reference proteome</keyword>
<evidence type="ECO:0000256" key="1">
    <source>
        <dbReference type="SAM" id="MobiDB-lite"/>
    </source>
</evidence>
<evidence type="ECO:0000313" key="4">
    <source>
        <dbReference type="EMBL" id="CCL98572.1"/>
    </source>
</evidence>
<dbReference type="Gene3D" id="3.40.33.10">
    <property type="entry name" value="CAP"/>
    <property type="match status" value="1"/>
</dbReference>
<feature type="compositionally biased region" description="Pro residues" evidence="1">
    <location>
        <begin position="114"/>
        <end position="124"/>
    </location>
</feature>
<dbReference type="InterPro" id="IPR014044">
    <property type="entry name" value="CAP_dom"/>
</dbReference>
<feature type="domain" description="SCP" evidence="3">
    <location>
        <begin position="208"/>
        <end position="338"/>
    </location>
</feature>
<organism evidence="4 5">
    <name type="scientific">Fibroporia radiculosa</name>
    <dbReference type="NCBI Taxonomy" id="599839"/>
    <lineage>
        <taxon>Eukaryota</taxon>
        <taxon>Fungi</taxon>
        <taxon>Dikarya</taxon>
        <taxon>Basidiomycota</taxon>
        <taxon>Agaricomycotina</taxon>
        <taxon>Agaricomycetes</taxon>
        <taxon>Polyporales</taxon>
        <taxon>Fibroporiaceae</taxon>
        <taxon>Fibroporia</taxon>
    </lineage>
</organism>
<dbReference type="AlphaFoldDB" id="J4HRU0"/>
<dbReference type="SUPFAM" id="SSF55797">
    <property type="entry name" value="PR-1-like"/>
    <property type="match status" value="1"/>
</dbReference>
<dbReference type="InParanoid" id="J4HRU0"/>
<feature type="compositionally biased region" description="Low complexity" evidence="1">
    <location>
        <begin position="125"/>
        <end position="208"/>
    </location>
</feature>
<feature type="signal peptide" evidence="2">
    <location>
        <begin position="1"/>
        <end position="16"/>
    </location>
</feature>